<dbReference type="Proteomes" id="UP001652660">
    <property type="component" value="Chromosome 4c"/>
</dbReference>
<organism evidence="3 5">
    <name type="scientific">Coffea arabica</name>
    <name type="common">Arabian coffee</name>
    <dbReference type="NCBI Taxonomy" id="13443"/>
    <lineage>
        <taxon>Eukaryota</taxon>
        <taxon>Viridiplantae</taxon>
        <taxon>Streptophyta</taxon>
        <taxon>Embryophyta</taxon>
        <taxon>Tracheophyta</taxon>
        <taxon>Spermatophyta</taxon>
        <taxon>Magnoliopsida</taxon>
        <taxon>eudicotyledons</taxon>
        <taxon>Gunneridae</taxon>
        <taxon>Pentapetalae</taxon>
        <taxon>asterids</taxon>
        <taxon>lamiids</taxon>
        <taxon>Gentianales</taxon>
        <taxon>Rubiaceae</taxon>
        <taxon>Ixoroideae</taxon>
        <taxon>Gardenieae complex</taxon>
        <taxon>Bertiereae - Coffeeae clade</taxon>
        <taxon>Coffeeae</taxon>
        <taxon>Coffea</taxon>
    </lineage>
</organism>
<evidence type="ECO:0000259" key="2">
    <source>
        <dbReference type="Pfam" id="PF12776"/>
    </source>
</evidence>
<reference evidence="4 5" key="1">
    <citation type="submission" date="2025-05" db="UniProtKB">
        <authorList>
            <consortium name="RefSeq"/>
        </authorList>
    </citation>
    <scope>IDENTIFICATION</scope>
    <source>
        <tissue evidence="4 5">Leaves</tissue>
    </source>
</reference>
<feature type="domain" description="Myb/SANT-like" evidence="2">
    <location>
        <begin position="154"/>
        <end position="252"/>
    </location>
</feature>
<name>A0ABM4UA67_COFAR</name>
<evidence type="ECO:0000256" key="1">
    <source>
        <dbReference type="SAM" id="MobiDB-lite"/>
    </source>
</evidence>
<dbReference type="GeneID" id="113741142"/>
<proteinExistence type="predicted"/>
<dbReference type="InterPro" id="IPR024752">
    <property type="entry name" value="Myb/SANT-like_dom"/>
</dbReference>
<dbReference type="RefSeq" id="XP_071904177.1">
    <property type="nucleotide sequence ID" value="XM_072048076.1"/>
</dbReference>
<dbReference type="RefSeq" id="XP_071902509.1">
    <property type="nucleotide sequence ID" value="XM_072046408.1"/>
</dbReference>
<sequence>MQQFIPSRGNCILTETCNKNDRWLRSKATVKAFTPEHSTKARSAPLFGPLFTIFIYQQTGKTAAIKPSLQRRPANKILDCVLNLKVSHFTLPRSTLPTPKRNFLLRGHSTFSLSTAAASPVSCTSDCSTRSSTASNNFIKCLEVYFEQMASRIHWTDAMDEAFLTAYVSFRENNVWDNRKSLETNYDMLAAHLASNDIMTVTGQQLQTRFYHIKKKWDLFCNLRGISSKIETGVGWSEDSYCFTADDEHWANLEQTNASYVDFKKENSCYWYDRLTPLLLGRHATGSRAQSASEVVPSEPPRRERSNTAAKNRKGKGKASSSRVPTPVNVTAVEDDDDVYYVPPVPGAVGGKRSASSLGTSGEPEGSRGSKSTRSSTGLEDAISKIGNYTDFVLDDRRSRSEFDSVYGIMQCQDVITSMEIPDAWRLEANCHYAKYENEGEKIIFLRASAADRYGYILKLMKEKGLA</sequence>
<feature type="compositionally biased region" description="Low complexity" evidence="1">
    <location>
        <begin position="367"/>
        <end position="378"/>
    </location>
</feature>
<evidence type="ECO:0000313" key="3">
    <source>
        <dbReference type="Proteomes" id="UP001652660"/>
    </source>
</evidence>
<evidence type="ECO:0000313" key="5">
    <source>
        <dbReference type="RefSeq" id="XP_071904177.1"/>
    </source>
</evidence>
<dbReference type="Pfam" id="PF12776">
    <property type="entry name" value="Myb_DNA-bind_3"/>
    <property type="match status" value="1"/>
</dbReference>
<gene>
    <name evidence="5" type="primary">LOC113741142</name>
    <name evidence="4" type="synonym">LOC140005417</name>
</gene>
<accession>A0ABM4UA67</accession>
<dbReference type="Proteomes" id="UP001652660">
    <property type="component" value="Chromosome 4e"/>
</dbReference>
<keyword evidence="3" id="KW-1185">Reference proteome</keyword>
<evidence type="ECO:0000313" key="4">
    <source>
        <dbReference type="RefSeq" id="XP_071902509.1"/>
    </source>
</evidence>
<feature type="region of interest" description="Disordered" evidence="1">
    <location>
        <begin position="351"/>
        <end position="379"/>
    </location>
</feature>
<protein>
    <submittedName>
        <fullName evidence="4 5">Uncharacterized protein isoform X1</fullName>
    </submittedName>
</protein>
<feature type="region of interest" description="Disordered" evidence="1">
    <location>
        <begin position="287"/>
        <end position="330"/>
    </location>
</feature>